<keyword evidence="3" id="KW-1185">Reference proteome</keyword>
<reference evidence="2 3" key="1">
    <citation type="submission" date="2018-01" db="EMBL/GenBank/DDBJ databases">
        <authorList>
            <person name="Gaut B.S."/>
            <person name="Morton B.R."/>
            <person name="Clegg M.T."/>
            <person name="Duvall M.R."/>
        </authorList>
    </citation>
    <scope>NUCLEOTIDE SEQUENCE [LARGE SCALE GENOMIC DNA]</scope>
    <source>
        <strain evidence="2 3">HR-AV</strain>
    </source>
</reference>
<dbReference type="InterPro" id="IPR050491">
    <property type="entry name" value="AmpC-like"/>
</dbReference>
<name>A0A2S4ZZB0_9SPHI</name>
<evidence type="ECO:0000259" key="1">
    <source>
        <dbReference type="Pfam" id="PF00144"/>
    </source>
</evidence>
<dbReference type="PROSITE" id="PS51257">
    <property type="entry name" value="PROKAR_LIPOPROTEIN"/>
    <property type="match status" value="1"/>
</dbReference>
<dbReference type="Gene3D" id="3.40.710.10">
    <property type="entry name" value="DD-peptidase/beta-lactamase superfamily"/>
    <property type="match status" value="1"/>
</dbReference>
<proteinExistence type="predicted"/>
<dbReference type="PANTHER" id="PTHR46825:SF9">
    <property type="entry name" value="BETA-LACTAMASE-RELATED DOMAIN-CONTAINING PROTEIN"/>
    <property type="match status" value="1"/>
</dbReference>
<dbReference type="Proteomes" id="UP000236893">
    <property type="component" value="Unassembled WGS sequence"/>
</dbReference>
<gene>
    <name evidence="2" type="ORF">C3K47_16570</name>
</gene>
<keyword evidence="2" id="KW-0378">Hydrolase</keyword>
<comment type="caution">
    <text evidence="2">The sequence shown here is derived from an EMBL/GenBank/DDBJ whole genome shotgun (WGS) entry which is preliminary data.</text>
</comment>
<feature type="domain" description="Beta-lactamase-related" evidence="1">
    <location>
        <begin position="65"/>
        <end position="383"/>
    </location>
</feature>
<evidence type="ECO:0000313" key="3">
    <source>
        <dbReference type="Proteomes" id="UP000236893"/>
    </source>
</evidence>
<accession>A0A2S4ZZB0</accession>
<evidence type="ECO:0000313" key="2">
    <source>
        <dbReference type="EMBL" id="POY35193.1"/>
    </source>
</evidence>
<dbReference type="OrthoDB" id="9793489at2"/>
<dbReference type="PANTHER" id="PTHR46825">
    <property type="entry name" value="D-ALANYL-D-ALANINE-CARBOXYPEPTIDASE/ENDOPEPTIDASE AMPH"/>
    <property type="match status" value="1"/>
</dbReference>
<dbReference type="AlphaFoldDB" id="A0A2S4ZZB0"/>
<dbReference type="Pfam" id="PF00144">
    <property type="entry name" value="Beta-lactamase"/>
    <property type="match status" value="1"/>
</dbReference>
<dbReference type="GO" id="GO:0016787">
    <property type="term" value="F:hydrolase activity"/>
    <property type="evidence" value="ECO:0007669"/>
    <property type="project" value="UniProtKB-KW"/>
</dbReference>
<sequence>MRGKIYQTILFIALGSLCACTGKSDKQNKTPLVTRSCAETFELDPKDIPEIKEKIHAEKKAWQLDTIFAKKVKREGFNGNVLVAQHGVVVYRKKFGYASFDRKMKDTLKYDSKFQLASMSKTFTAMAVLKLYEAGKIKLDDSVQKFIPDFPYHGINIQMLLCHRSGLPYYAYAFDDSVRKVRTPPDNNQILKWFAQSKPKPYNRPNRSFAYNNSNYMVLASIVERVSGLSFDQFLKKNIFDPLGMKNTYLSTTKNDSINLNRTMGYEGRRKIQTDYYDFVIGDKGIYSTVDDLLRWYKALNSDCFLSKKTMKEAWEPRSFERKGLKNYGYGFRMMLRDVDSKKARYVYHNGWWKGYSTLFWFNPHDDYVVIILGNRKNGTVYRVKSVLQVMEEDANAGEMEDELTD</sequence>
<dbReference type="InterPro" id="IPR001466">
    <property type="entry name" value="Beta-lactam-related"/>
</dbReference>
<organism evidence="2 3">
    <name type="scientific">Solitalea longa</name>
    <dbReference type="NCBI Taxonomy" id="2079460"/>
    <lineage>
        <taxon>Bacteria</taxon>
        <taxon>Pseudomonadati</taxon>
        <taxon>Bacteroidota</taxon>
        <taxon>Sphingobacteriia</taxon>
        <taxon>Sphingobacteriales</taxon>
        <taxon>Sphingobacteriaceae</taxon>
        <taxon>Solitalea</taxon>
    </lineage>
</organism>
<dbReference type="InterPro" id="IPR012338">
    <property type="entry name" value="Beta-lactam/transpept-like"/>
</dbReference>
<dbReference type="SUPFAM" id="SSF56601">
    <property type="entry name" value="beta-lactamase/transpeptidase-like"/>
    <property type="match status" value="1"/>
</dbReference>
<dbReference type="RefSeq" id="WP_103790281.1">
    <property type="nucleotide sequence ID" value="NZ_PQVF01000013.1"/>
</dbReference>
<dbReference type="EMBL" id="PQVF01000013">
    <property type="protein sequence ID" value="POY35193.1"/>
    <property type="molecule type" value="Genomic_DNA"/>
</dbReference>
<protein>
    <submittedName>
        <fullName evidence="2">Serine hydrolase</fullName>
    </submittedName>
</protein>